<reference evidence="3" key="2">
    <citation type="submission" date="2020-10" db="UniProtKB">
        <authorList>
            <consortium name="WormBaseParasite"/>
        </authorList>
    </citation>
    <scope>IDENTIFICATION</scope>
</reference>
<protein>
    <submittedName>
        <fullName evidence="3">CHK domain-containing protein</fullName>
    </submittedName>
</protein>
<evidence type="ECO:0000313" key="3">
    <source>
        <dbReference type="WBParaSite" id="Pan_g17359.t1"/>
    </source>
</evidence>
<sequence>MSVLTGNTPVSTSPFTIGYVLEKLRNAGETGCDVENLESFHAEDITGGVAFFSEIYVVKFQWKKPASLTSVVVKVPMLKGAREHLKKGFDPETAARLAESLTEYLEESHKLEEAVYTFYSKTAISGLKLPKFFYSASFNKNTTEGVLIIEDLTGVAATTKMIPGLNDEQVCAIIEELAHLHAVSLQNRAWFEELSNLNYLETMITEFTKTALKLIDIDATRFEDLVHRFIPLVTVDSMQNGIFNDVKFGAPPVLTHGDLWASNILWARNSEGAPSNELTAIIDWQLARPGHPGIDIGRLLGLNTPAAYRRANTDRLLKLYHDKLGGHLETAPPMTLEQLKEGYNKSLVNVTLFISYGVPSYYKMESVVGSPEDPELQEELLDRCHKLFEDTLVALEN</sequence>
<evidence type="ECO:0000313" key="2">
    <source>
        <dbReference type="Proteomes" id="UP000492821"/>
    </source>
</evidence>
<dbReference type="InterPro" id="IPR015897">
    <property type="entry name" value="CHK_kinase-like"/>
</dbReference>
<reference evidence="2" key="1">
    <citation type="journal article" date="2013" name="Genetics">
        <title>The draft genome and transcriptome of Panagrellus redivivus are shaped by the harsh demands of a free-living lifestyle.</title>
        <authorList>
            <person name="Srinivasan J."/>
            <person name="Dillman A.R."/>
            <person name="Macchietto M.G."/>
            <person name="Heikkinen L."/>
            <person name="Lakso M."/>
            <person name="Fracchia K.M."/>
            <person name="Antoshechkin I."/>
            <person name="Mortazavi A."/>
            <person name="Wong G."/>
            <person name="Sternberg P.W."/>
        </authorList>
    </citation>
    <scope>NUCLEOTIDE SEQUENCE [LARGE SCALE GENOMIC DNA]</scope>
    <source>
        <strain evidence="2">MT8872</strain>
    </source>
</reference>
<dbReference type="SMART" id="SM00587">
    <property type="entry name" value="CHK"/>
    <property type="match status" value="1"/>
</dbReference>
<dbReference type="Pfam" id="PF07914">
    <property type="entry name" value="DUF1679"/>
    <property type="match status" value="1"/>
</dbReference>
<keyword evidence="2" id="KW-1185">Reference proteome</keyword>
<dbReference type="InterPro" id="IPR012877">
    <property type="entry name" value="Dhs-27"/>
</dbReference>
<dbReference type="WBParaSite" id="Pan_g17359.t1">
    <property type="protein sequence ID" value="Pan_g17359.t1"/>
    <property type="gene ID" value="Pan_g17359"/>
</dbReference>
<dbReference type="InterPro" id="IPR011009">
    <property type="entry name" value="Kinase-like_dom_sf"/>
</dbReference>
<name>A0A7E4V7C2_PANRE</name>
<organism evidence="2 3">
    <name type="scientific">Panagrellus redivivus</name>
    <name type="common">Microworm</name>
    <dbReference type="NCBI Taxonomy" id="6233"/>
    <lineage>
        <taxon>Eukaryota</taxon>
        <taxon>Metazoa</taxon>
        <taxon>Ecdysozoa</taxon>
        <taxon>Nematoda</taxon>
        <taxon>Chromadorea</taxon>
        <taxon>Rhabditida</taxon>
        <taxon>Tylenchina</taxon>
        <taxon>Panagrolaimomorpha</taxon>
        <taxon>Panagrolaimoidea</taxon>
        <taxon>Panagrolaimidae</taxon>
        <taxon>Panagrellus</taxon>
    </lineage>
</organism>
<dbReference type="SUPFAM" id="SSF56112">
    <property type="entry name" value="Protein kinase-like (PK-like)"/>
    <property type="match status" value="1"/>
</dbReference>
<dbReference type="InterPro" id="IPR052961">
    <property type="entry name" value="Oxido-Kinase-like_Enzymes"/>
</dbReference>
<dbReference type="PANTHER" id="PTHR23020:SF41">
    <property type="entry name" value="AMINOGLYCOSIDE PHOSPHOTRANSFERASE DOMAIN-CONTAINING PROTEIN"/>
    <property type="match status" value="1"/>
</dbReference>
<dbReference type="PANTHER" id="PTHR23020">
    <property type="entry name" value="UNCHARACTERIZED NUCLEAR HORMONE RECEPTOR-RELATED"/>
    <property type="match status" value="1"/>
</dbReference>
<dbReference type="AlphaFoldDB" id="A0A7E4V7C2"/>
<dbReference type="Proteomes" id="UP000492821">
    <property type="component" value="Unassembled WGS sequence"/>
</dbReference>
<dbReference type="Gene3D" id="3.90.1200.10">
    <property type="match status" value="1"/>
</dbReference>
<proteinExistence type="predicted"/>
<evidence type="ECO:0000259" key="1">
    <source>
        <dbReference type="SMART" id="SM00587"/>
    </source>
</evidence>
<feature type="domain" description="CHK kinase-like" evidence="1">
    <location>
        <begin position="147"/>
        <end position="330"/>
    </location>
</feature>
<accession>A0A7E4V7C2</accession>